<keyword evidence="3" id="KW-0804">Transcription</keyword>
<dbReference type="KEGG" id="sarm:DVA86_27475"/>
<organism evidence="6 7">
    <name type="scientific">Streptomyces armeniacus</name>
    <dbReference type="NCBI Taxonomy" id="83291"/>
    <lineage>
        <taxon>Bacteria</taxon>
        <taxon>Bacillati</taxon>
        <taxon>Actinomycetota</taxon>
        <taxon>Actinomycetes</taxon>
        <taxon>Kitasatosporales</taxon>
        <taxon>Streptomycetaceae</taxon>
        <taxon>Streptomyces</taxon>
    </lineage>
</organism>
<dbReference type="Proteomes" id="UP000254425">
    <property type="component" value="Chromosome"/>
</dbReference>
<dbReference type="AlphaFoldDB" id="A0A345XVZ8"/>
<evidence type="ECO:0000256" key="2">
    <source>
        <dbReference type="ARBA" id="ARBA00023125"/>
    </source>
</evidence>
<dbReference type="GO" id="GO:0003700">
    <property type="term" value="F:DNA-binding transcription factor activity"/>
    <property type="evidence" value="ECO:0007669"/>
    <property type="project" value="TreeGrafter"/>
</dbReference>
<protein>
    <submittedName>
        <fullName evidence="6">IclR family transcriptional regulator</fullName>
    </submittedName>
</protein>
<dbReference type="EMBL" id="CP031320">
    <property type="protein sequence ID" value="AXK35814.1"/>
    <property type="molecule type" value="Genomic_DNA"/>
</dbReference>
<evidence type="ECO:0000256" key="3">
    <source>
        <dbReference type="ARBA" id="ARBA00023163"/>
    </source>
</evidence>
<dbReference type="GO" id="GO:0045892">
    <property type="term" value="P:negative regulation of DNA-templated transcription"/>
    <property type="evidence" value="ECO:0007669"/>
    <property type="project" value="TreeGrafter"/>
</dbReference>
<keyword evidence="1" id="KW-0805">Transcription regulation</keyword>
<proteinExistence type="predicted"/>
<evidence type="ECO:0000256" key="1">
    <source>
        <dbReference type="ARBA" id="ARBA00023015"/>
    </source>
</evidence>
<dbReference type="PANTHER" id="PTHR30136">
    <property type="entry name" value="HELIX-TURN-HELIX TRANSCRIPTIONAL REGULATOR, ICLR FAMILY"/>
    <property type="match status" value="1"/>
</dbReference>
<dbReference type="InterPro" id="IPR014757">
    <property type="entry name" value="Tscrpt_reg_IclR_C"/>
</dbReference>
<gene>
    <name evidence="6" type="ORF">DVA86_27475</name>
</gene>
<dbReference type="SMART" id="SM00346">
    <property type="entry name" value="HTH_ICLR"/>
    <property type="match status" value="1"/>
</dbReference>
<dbReference type="Pfam" id="PF09339">
    <property type="entry name" value="HTH_IclR"/>
    <property type="match status" value="1"/>
</dbReference>
<dbReference type="CDD" id="cd00090">
    <property type="entry name" value="HTH_ARSR"/>
    <property type="match status" value="1"/>
</dbReference>
<evidence type="ECO:0000313" key="7">
    <source>
        <dbReference type="Proteomes" id="UP000254425"/>
    </source>
</evidence>
<evidence type="ECO:0000259" key="5">
    <source>
        <dbReference type="PROSITE" id="PS51078"/>
    </source>
</evidence>
<evidence type="ECO:0000259" key="4">
    <source>
        <dbReference type="PROSITE" id="PS51077"/>
    </source>
</evidence>
<feature type="domain" description="IclR-ED" evidence="5">
    <location>
        <begin position="73"/>
        <end position="254"/>
    </location>
</feature>
<dbReference type="SUPFAM" id="SSF55781">
    <property type="entry name" value="GAF domain-like"/>
    <property type="match status" value="1"/>
</dbReference>
<reference evidence="6 7" key="1">
    <citation type="submission" date="2018-07" db="EMBL/GenBank/DDBJ databases">
        <title>Draft genome of the type strain Streptomyces armeniacus ATCC 15676.</title>
        <authorList>
            <person name="Labana P."/>
            <person name="Gosse J.T."/>
            <person name="Boddy C.N."/>
        </authorList>
    </citation>
    <scope>NUCLEOTIDE SEQUENCE [LARGE SCALE GENOMIC DNA]</scope>
    <source>
        <strain evidence="6 7">ATCC 15676</strain>
    </source>
</reference>
<dbReference type="PROSITE" id="PS51078">
    <property type="entry name" value="ICLR_ED"/>
    <property type="match status" value="1"/>
</dbReference>
<name>A0A345XVZ8_9ACTN</name>
<feature type="domain" description="HTH iclR-type" evidence="4">
    <location>
        <begin position="6"/>
        <end position="72"/>
    </location>
</feature>
<dbReference type="Gene3D" id="1.10.10.10">
    <property type="entry name" value="Winged helix-like DNA-binding domain superfamily/Winged helix DNA-binding domain"/>
    <property type="match status" value="1"/>
</dbReference>
<dbReference type="PANTHER" id="PTHR30136:SF35">
    <property type="entry name" value="HTH-TYPE TRANSCRIPTIONAL REGULATOR RV1719"/>
    <property type="match status" value="1"/>
</dbReference>
<dbReference type="InterPro" id="IPR036388">
    <property type="entry name" value="WH-like_DNA-bd_sf"/>
</dbReference>
<dbReference type="InterPro" id="IPR005471">
    <property type="entry name" value="Tscrpt_reg_IclR_N"/>
</dbReference>
<dbReference type="GO" id="GO:0003677">
    <property type="term" value="F:DNA binding"/>
    <property type="evidence" value="ECO:0007669"/>
    <property type="project" value="UniProtKB-KW"/>
</dbReference>
<dbReference type="InterPro" id="IPR029016">
    <property type="entry name" value="GAF-like_dom_sf"/>
</dbReference>
<dbReference type="Gene3D" id="3.30.450.40">
    <property type="match status" value="1"/>
</dbReference>
<dbReference type="SUPFAM" id="SSF46785">
    <property type="entry name" value="Winged helix' DNA-binding domain"/>
    <property type="match status" value="1"/>
</dbReference>
<keyword evidence="2" id="KW-0238">DNA-binding</keyword>
<sequence>MATDSSSSLHRTLAILTALGSDEAAERGGLGVVEIARRVGREKTQVSRALKALDQVGLVERDRDSLVYRLGWRVFTMAVNAGRPRLLAEAPPVLRSLVNVLKERVHLTVLTEDGALTVLSESPMRAVQATGWVGRVTPLHTTSSGRALLFDHSDDEVRALLADTPFGAGEPAAPRDAEDFLARLQRARERGYVLVQEEFEAGLVAAAAPVRDFRGRVVAALNVSGPTYRMGSELDRAGRVVCSAARQVSRAMAGQQQATA</sequence>
<accession>A0A345XVZ8</accession>
<dbReference type="RefSeq" id="WP_208882275.1">
    <property type="nucleotide sequence ID" value="NZ_CP031320.1"/>
</dbReference>
<dbReference type="PROSITE" id="PS51077">
    <property type="entry name" value="HTH_ICLR"/>
    <property type="match status" value="1"/>
</dbReference>
<dbReference type="Pfam" id="PF01614">
    <property type="entry name" value="IclR_C"/>
    <property type="match status" value="1"/>
</dbReference>
<dbReference type="InterPro" id="IPR011991">
    <property type="entry name" value="ArsR-like_HTH"/>
</dbReference>
<dbReference type="InterPro" id="IPR036390">
    <property type="entry name" value="WH_DNA-bd_sf"/>
</dbReference>
<evidence type="ECO:0000313" key="6">
    <source>
        <dbReference type="EMBL" id="AXK35814.1"/>
    </source>
</evidence>
<dbReference type="InterPro" id="IPR050707">
    <property type="entry name" value="HTH_MetabolicPath_Reg"/>
</dbReference>
<keyword evidence="7" id="KW-1185">Reference proteome</keyword>